<dbReference type="InterPro" id="IPR006076">
    <property type="entry name" value="FAD-dep_OxRdtase"/>
</dbReference>
<dbReference type="EMBL" id="JBHLTM010000036">
    <property type="protein sequence ID" value="MFC0685010.1"/>
    <property type="molecule type" value="Genomic_DNA"/>
</dbReference>
<dbReference type="PANTHER" id="PTHR43104">
    <property type="entry name" value="L-2-HYDROXYGLUTARATE DEHYDROGENASE, MITOCHONDRIAL"/>
    <property type="match status" value="1"/>
</dbReference>
<feature type="domain" description="FAD dependent oxidoreductase" evidence="6">
    <location>
        <begin position="7"/>
        <end position="361"/>
    </location>
</feature>
<evidence type="ECO:0000313" key="8">
    <source>
        <dbReference type="Proteomes" id="UP001589858"/>
    </source>
</evidence>
<comment type="cofactor">
    <cofactor evidence="1">
        <name>FAD</name>
        <dbReference type="ChEBI" id="CHEBI:57692"/>
    </cofactor>
</comment>
<evidence type="ECO:0000256" key="3">
    <source>
        <dbReference type="ARBA" id="ARBA00022827"/>
    </source>
</evidence>
<dbReference type="Pfam" id="PF01266">
    <property type="entry name" value="DAO"/>
    <property type="match status" value="1"/>
</dbReference>
<dbReference type="SUPFAM" id="SSF51905">
    <property type="entry name" value="FAD/NAD(P)-binding domain"/>
    <property type="match status" value="1"/>
</dbReference>
<proteinExistence type="inferred from homology"/>
<comment type="similarity">
    <text evidence="5">Belongs to the L2HGDH family.</text>
</comment>
<dbReference type="Gene3D" id="3.50.50.60">
    <property type="entry name" value="FAD/NAD(P)-binding domain"/>
    <property type="match status" value="1"/>
</dbReference>
<comment type="caution">
    <text evidence="7">The sequence shown here is derived from an EMBL/GenBank/DDBJ whole genome shotgun (WGS) entry which is preliminary data.</text>
</comment>
<dbReference type="PANTHER" id="PTHR43104:SF4">
    <property type="entry name" value="L-2-HYDROXYGLUTARATE DEHYDROGENASE, MITOCHONDRIAL"/>
    <property type="match status" value="1"/>
</dbReference>
<evidence type="ECO:0000256" key="5">
    <source>
        <dbReference type="ARBA" id="ARBA00037941"/>
    </source>
</evidence>
<evidence type="ECO:0000256" key="1">
    <source>
        <dbReference type="ARBA" id="ARBA00001974"/>
    </source>
</evidence>
<accession>A0ABV6S6Z8</accession>
<keyword evidence="8" id="KW-1185">Reference proteome</keyword>
<protein>
    <submittedName>
        <fullName evidence="7">NAD(P)/FAD-dependent oxidoreductase</fullName>
    </submittedName>
</protein>
<dbReference type="InterPro" id="IPR036188">
    <property type="entry name" value="FAD/NAD-bd_sf"/>
</dbReference>
<keyword evidence="4" id="KW-0560">Oxidoreductase</keyword>
<keyword evidence="3" id="KW-0274">FAD</keyword>
<dbReference type="Gene3D" id="3.30.9.10">
    <property type="entry name" value="D-Amino Acid Oxidase, subunit A, domain 2"/>
    <property type="match status" value="1"/>
</dbReference>
<keyword evidence="2" id="KW-0285">Flavoprotein</keyword>
<evidence type="ECO:0000256" key="4">
    <source>
        <dbReference type="ARBA" id="ARBA00023002"/>
    </source>
</evidence>
<evidence type="ECO:0000313" key="7">
    <source>
        <dbReference type="EMBL" id="MFC0685010.1"/>
    </source>
</evidence>
<evidence type="ECO:0000259" key="6">
    <source>
        <dbReference type="Pfam" id="PF01266"/>
    </source>
</evidence>
<gene>
    <name evidence="7" type="ORF">ACFFF8_10420</name>
</gene>
<dbReference type="Proteomes" id="UP001589858">
    <property type="component" value="Unassembled WGS sequence"/>
</dbReference>
<name>A0ABV6S6Z8_9SPHN</name>
<evidence type="ECO:0000256" key="2">
    <source>
        <dbReference type="ARBA" id="ARBA00022630"/>
    </source>
</evidence>
<dbReference type="RefSeq" id="WP_267221404.1">
    <property type="nucleotide sequence ID" value="NZ_JAPCWC010000010.1"/>
</dbReference>
<sequence>MDEVGAIVVGAGVVGLAAARALALGGHEVIVLEREKQFGMVTSSRNSGVVHAGLYYPDGSLKAQLCVEGRHRLYDFCEKRGVPHRRCGKLIIAADEAELAALDTVMARGARAGVEDLVRLTAPQARMIEPALGCAGAVHSPSSGIVDQHGLMLALLGEAEAHGAMLVCETGVDAIVRAGSLWSVQVGDTRLAAPILVNAAGLGAQALARTIEVLEPGLVPPLFHGKGCYFSYSGKVPFSHLIYPVPGPASLGTHFTLDLDGQARFGPDIHWVDAVDYTVDPALKGEFLAAARRIWPEVEEARLHPAYAGVRPKLSGPGMPTADFMLQGEADHGLPGLINLFGIDSPGLTSSLAIAERVAAMAGPRGS</sequence>
<organism evidence="7 8">
    <name type="scientific">Novosphingobium clariflavum</name>
    <dbReference type="NCBI Taxonomy" id="2029884"/>
    <lineage>
        <taxon>Bacteria</taxon>
        <taxon>Pseudomonadati</taxon>
        <taxon>Pseudomonadota</taxon>
        <taxon>Alphaproteobacteria</taxon>
        <taxon>Sphingomonadales</taxon>
        <taxon>Sphingomonadaceae</taxon>
        <taxon>Novosphingobium</taxon>
    </lineage>
</organism>
<reference evidence="7 8" key="1">
    <citation type="submission" date="2024-09" db="EMBL/GenBank/DDBJ databases">
        <authorList>
            <person name="Sun Q."/>
            <person name="Mori K."/>
        </authorList>
    </citation>
    <scope>NUCLEOTIDE SEQUENCE [LARGE SCALE GENOMIC DNA]</scope>
    <source>
        <strain evidence="7 8">CICC 11035S</strain>
    </source>
</reference>